<dbReference type="GO" id="GO:0005524">
    <property type="term" value="F:ATP binding"/>
    <property type="evidence" value="ECO:0007669"/>
    <property type="project" value="InterPro"/>
</dbReference>
<dbReference type="InterPro" id="IPR038718">
    <property type="entry name" value="SNF2-like_sf"/>
</dbReference>
<dbReference type="InterPro" id="IPR001650">
    <property type="entry name" value="Helicase_C-like"/>
</dbReference>
<evidence type="ECO:0000259" key="4">
    <source>
        <dbReference type="PROSITE" id="PS51192"/>
    </source>
</evidence>
<dbReference type="InterPro" id="IPR014001">
    <property type="entry name" value="Helicase_ATP-bd"/>
</dbReference>
<dbReference type="Proteomes" id="UP000534783">
    <property type="component" value="Unassembled WGS sequence"/>
</dbReference>
<keyword evidence="7" id="KW-1185">Reference proteome</keyword>
<gene>
    <name evidence="6" type="ORF">MNODULE_14555</name>
</gene>
<evidence type="ECO:0000313" key="7">
    <source>
        <dbReference type="Proteomes" id="UP000534783"/>
    </source>
</evidence>
<keyword evidence="6" id="KW-0547">Nucleotide-binding</keyword>
<dbReference type="Gene3D" id="3.40.50.300">
    <property type="entry name" value="P-loop containing nucleotide triphosphate hydrolases"/>
    <property type="match status" value="1"/>
</dbReference>
<feature type="domain" description="SWIM-type" evidence="3">
    <location>
        <begin position="63"/>
        <end position="100"/>
    </location>
</feature>
<keyword evidence="6" id="KW-0347">Helicase</keyword>
<keyword evidence="6" id="KW-0067">ATP-binding</keyword>
<name>A0A7X6IBN6_9BACT</name>
<dbReference type="InterPro" id="IPR049730">
    <property type="entry name" value="SNF2/RAD54-like_C"/>
</dbReference>
<dbReference type="SMART" id="SM00490">
    <property type="entry name" value="HELICc"/>
    <property type="match status" value="1"/>
</dbReference>
<keyword evidence="2" id="KW-0862">Zinc</keyword>
<evidence type="ECO:0000256" key="2">
    <source>
        <dbReference type="PROSITE-ProRule" id="PRU00325"/>
    </source>
</evidence>
<dbReference type="Pfam" id="PF00176">
    <property type="entry name" value="SNF2-rel_dom"/>
    <property type="match status" value="1"/>
</dbReference>
<dbReference type="InterPro" id="IPR027417">
    <property type="entry name" value="P-loop_NTPase"/>
</dbReference>
<dbReference type="Pfam" id="PF00271">
    <property type="entry name" value="Helicase_C"/>
    <property type="match status" value="1"/>
</dbReference>
<reference evidence="6 7" key="1">
    <citation type="journal article" date="2020" name="Nature">
        <title>Bacterial chemolithoautotrophy via manganese oxidation.</title>
        <authorList>
            <person name="Yu H."/>
            <person name="Leadbetter J.R."/>
        </authorList>
    </citation>
    <scope>NUCLEOTIDE SEQUENCE [LARGE SCALE GENOMIC DNA]</scope>
    <source>
        <strain evidence="6 7">Mn-1</strain>
    </source>
</reference>
<dbReference type="PROSITE" id="PS51194">
    <property type="entry name" value="HELICASE_CTER"/>
    <property type="match status" value="1"/>
</dbReference>
<dbReference type="SMART" id="SM00487">
    <property type="entry name" value="DEXDc"/>
    <property type="match status" value="1"/>
</dbReference>
<keyword evidence="2" id="KW-0863">Zinc-finger</keyword>
<keyword evidence="2" id="KW-0479">Metal-binding</keyword>
<comment type="caution">
    <text evidence="6">The sequence shown here is derived from an EMBL/GenBank/DDBJ whole genome shotgun (WGS) entry which is preliminary data.</text>
</comment>
<protein>
    <submittedName>
        <fullName evidence="6">DEAD/DEAH box helicase</fullName>
    </submittedName>
</protein>
<evidence type="ECO:0000313" key="6">
    <source>
        <dbReference type="EMBL" id="NKE71966.1"/>
    </source>
</evidence>
<dbReference type="AlphaFoldDB" id="A0A7X6IBN6"/>
<organism evidence="6 7">
    <name type="scientific">Candidatus Manganitrophus noduliformans</name>
    <dbReference type="NCBI Taxonomy" id="2606439"/>
    <lineage>
        <taxon>Bacteria</taxon>
        <taxon>Pseudomonadati</taxon>
        <taxon>Nitrospirota</taxon>
        <taxon>Nitrospiria</taxon>
        <taxon>Candidatus Troglogloeales</taxon>
        <taxon>Candidatus Manganitrophaceae</taxon>
        <taxon>Candidatus Manganitrophus</taxon>
    </lineage>
</organism>
<feature type="domain" description="Helicase ATP-binding" evidence="4">
    <location>
        <begin position="710"/>
        <end position="881"/>
    </location>
</feature>
<keyword evidence="1" id="KW-0378">Hydrolase</keyword>
<dbReference type="GO" id="GO:0008270">
    <property type="term" value="F:zinc ion binding"/>
    <property type="evidence" value="ECO:0007669"/>
    <property type="project" value="UniProtKB-KW"/>
</dbReference>
<dbReference type="PANTHER" id="PTHR10799">
    <property type="entry name" value="SNF2/RAD54 HELICASE FAMILY"/>
    <property type="match status" value="1"/>
</dbReference>
<dbReference type="RefSeq" id="WP_168061208.1">
    <property type="nucleotide sequence ID" value="NZ_VTOW01000003.1"/>
</dbReference>
<dbReference type="InterPro" id="IPR007527">
    <property type="entry name" value="Znf_SWIM"/>
</dbReference>
<sequence length="1177" mass="132473">MFLEENEIIQTLKSFPPNEVYFVAPERFVRSGYQYHHQRRLTGYLWDKGASVLAAFVQGTRRYAVLFSIEEGALRFSCDCPAWTAASNCKHVICALMTTLHLLSNNLFKLPGAQEEYLAPLREALLNVREAPSPSGSKRRAPVYEIVIGKEKGGPTLSIRKNGSRLLSPWGVPAELARFVSHYDGYVSPFLMEQFEGYLKKEGNRHPIFFRTGKGEERVEWSPSTAYRGKTEMDATEKGVTIRAVCFRDGKEVVPFARFGGVVVDLNEKRLVHLPHADGWEVFKTLRKRFHRAGPVWSGDEVFDDEETGVSFEVSHPLFEAAQINIADSDREKIFDRLLLKIDGEAVSPLPAKHAYAMTIDPKGGDDDRLILRAECRPGESNGLGHKAAASGLRNGAAPGEATTIPLFEFFTVLEQGREISQALRAQKRKTVLYDLFFKLLPIRTKGEAEKLLRESLAGNDFKKHAIKSEAKQILRYFLSLYLRPEVRLRFYDGRWRIVSVDKSKEALLYRIPYDLFGPEVFRGMAVPNEMSLPPLALHTGLSELYARFKEAGIALFYDKKGVEASRWEFSFDARRASGIDWFEIKPEIRCDGSLIDETVWRKALDRRGVVEKEGVVRILDSNSREILERLAAIYRPEKRGRKEIIRVPRLQILDWIALRRAGVKVTLSEADEALIARLTRFERIEETPLPERLAATLRPYQKAGYHWLAFLYRNRFGACLADDMGLGKTLQAISLLAGIREGKIDAPEKGPSPGGPHLPEGPHLVVVPPSLLFNWENEVARFYPDLKIHSYTGAARSAAFDGADIVLTTYALVRREIETLGKIPFHVILFDEAQAVKNIHADTTGAVRRLTGAFKVVMTGTPLENHLGEYYSILDLALPGLLGEYDDFRAETNGPGKGAATRREGSPSLDLLLRRTRPFVLRRTKEEILKELPLKTEIDVYLELTDPQKRLYQATVAQIRSAIDDAYRSKTEAQAKIIALTALLKLRQICVSPRLLAPTLEGRFPKIEFLIGRLNELLEAGHSALVFSQFTSFLDLVEEALHREAIPYARLDGSTAVGKRKALVEGFQKGEGASVFLLSLKAGGQGLNLTKASYVFHLDPWWNPAVEDQASDRAHRIGQEKKVSITRILMRHTIEEKMMALKEKKRALYRAVMGETARAGKGFSISKADFDFLLGP</sequence>
<dbReference type="EMBL" id="VTOW01000003">
    <property type="protein sequence ID" value="NKE71966.1"/>
    <property type="molecule type" value="Genomic_DNA"/>
</dbReference>
<dbReference type="PROSITE" id="PS50966">
    <property type="entry name" value="ZF_SWIM"/>
    <property type="match status" value="1"/>
</dbReference>
<evidence type="ECO:0000259" key="5">
    <source>
        <dbReference type="PROSITE" id="PS51194"/>
    </source>
</evidence>
<evidence type="ECO:0000259" key="3">
    <source>
        <dbReference type="PROSITE" id="PS50966"/>
    </source>
</evidence>
<dbReference type="InterPro" id="IPR000330">
    <property type="entry name" value="SNF2_N"/>
</dbReference>
<dbReference type="GO" id="GO:0016787">
    <property type="term" value="F:hydrolase activity"/>
    <property type="evidence" value="ECO:0007669"/>
    <property type="project" value="UniProtKB-KW"/>
</dbReference>
<dbReference type="SUPFAM" id="SSF52540">
    <property type="entry name" value="P-loop containing nucleoside triphosphate hydrolases"/>
    <property type="match status" value="2"/>
</dbReference>
<dbReference type="CDD" id="cd18793">
    <property type="entry name" value="SF2_C_SNF"/>
    <property type="match status" value="1"/>
</dbReference>
<dbReference type="PROSITE" id="PS51192">
    <property type="entry name" value="HELICASE_ATP_BIND_1"/>
    <property type="match status" value="1"/>
</dbReference>
<evidence type="ECO:0000256" key="1">
    <source>
        <dbReference type="ARBA" id="ARBA00022801"/>
    </source>
</evidence>
<dbReference type="GO" id="GO:0004386">
    <property type="term" value="F:helicase activity"/>
    <property type="evidence" value="ECO:0007669"/>
    <property type="project" value="UniProtKB-KW"/>
</dbReference>
<proteinExistence type="predicted"/>
<feature type="domain" description="Helicase C-terminal" evidence="5">
    <location>
        <begin position="1007"/>
        <end position="1157"/>
    </location>
</feature>
<dbReference type="Gene3D" id="3.40.50.10810">
    <property type="entry name" value="Tandem AAA-ATPase domain"/>
    <property type="match status" value="1"/>
</dbReference>
<accession>A0A7X6IBN6</accession>